<reference evidence="3 4" key="1">
    <citation type="submission" date="2018-05" db="EMBL/GenBank/DDBJ databases">
        <title>Genomic Encyclopedia of Type Strains, Phase IV (KMG-IV): sequencing the most valuable type-strain genomes for metagenomic binning, comparative biology and taxonomic classification.</title>
        <authorList>
            <person name="Goeker M."/>
        </authorList>
    </citation>
    <scope>NUCLEOTIDE SEQUENCE [LARGE SCALE GENOMIC DNA]</scope>
    <source>
        <strain evidence="3 4">DSM 6462</strain>
    </source>
</reference>
<gene>
    <name evidence="3" type="ORF">C7450_104162</name>
</gene>
<evidence type="ECO:0000313" key="3">
    <source>
        <dbReference type="EMBL" id="PXW60110.1"/>
    </source>
</evidence>
<evidence type="ECO:0000256" key="1">
    <source>
        <dbReference type="ARBA" id="ARBA00006174"/>
    </source>
</evidence>
<dbReference type="InterPro" id="IPR042183">
    <property type="entry name" value="MmgE/PrpD_sf_1"/>
</dbReference>
<keyword evidence="4" id="KW-1185">Reference proteome</keyword>
<comment type="similarity">
    <text evidence="1">Belongs to the PrpD family.</text>
</comment>
<dbReference type="GO" id="GO:0016829">
    <property type="term" value="F:lyase activity"/>
    <property type="evidence" value="ECO:0007669"/>
    <property type="project" value="InterPro"/>
</dbReference>
<accession>A0A2V3U9N4</accession>
<dbReference type="RefSeq" id="WP_170147190.1">
    <property type="nucleotide sequence ID" value="NZ_JAHBRY010000001.1"/>
</dbReference>
<dbReference type="Gene3D" id="3.30.1330.120">
    <property type="entry name" value="2-methylcitrate dehydratase PrpD"/>
    <property type="match status" value="1"/>
</dbReference>
<dbReference type="AlphaFoldDB" id="A0A2V3U9N4"/>
<dbReference type="InterPro" id="IPR036148">
    <property type="entry name" value="MmgE/PrpD_sf"/>
</dbReference>
<sequence>MREQGNEGWALALARELCQVTWSNLPQQPRQAALQKLVHAMGVSLAHGDLPASRTAWTAFGASRGESIGFGQRRRVATEDAAFINGTIGHGSLLEDCGPGGLRGGSHPGTFIIPAALALAEEIDADGPALLEAIVAGYETMHRLGAAAPAEIVQRRFRPLGIMGTLGAAAASVRLLNATPEQMAAALAIAATLAGGTTQGIFEGTMDAYFEAAFAARNGIAAARLGLAGASTPVEALEGEFGFFQTYGGVQGNLEAITARQDSYGIEHVGVKRFAACLQNQQTISLLVQGLASPLALSDVTKVIIKRSATGTNGLNSPGVSRRDPFPNMLAAQMAARFTAAAAILGHEVDNPDFFASHFDDPEITALTKRIELVPTTDSGVRIEITLRDGSELVLDGTNADLLHPSLDEVIARFDARTSRVLGEPAAVEIRDAILSLADGRKVRDVTRCLELSPTGEWAV</sequence>
<name>A0A2V3U9N4_9HYPH</name>
<dbReference type="InterPro" id="IPR045336">
    <property type="entry name" value="MmgE_PrpD_N"/>
</dbReference>
<evidence type="ECO:0000313" key="4">
    <source>
        <dbReference type="Proteomes" id="UP000248021"/>
    </source>
</evidence>
<dbReference type="PANTHER" id="PTHR16943">
    <property type="entry name" value="2-METHYLCITRATE DEHYDRATASE-RELATED"/>
    <property type="match status" value="1"/>
</dbReference>
<dbReference type="EMBL" id="QJJK01000004">
    <property type="protein sequence ID" value="PXW60110.1"/>
    <property type="molecule type" value="Genomic_DNA"/>
</dbReference>
<dbReference type="InterPro" id="IPR005656">
    <property type="entry name" value="MmgE_PrpD"/>
</dbReference>
<evidence type="ECO:0000259" key="2">
    <source>
        <dbReference type="Pfam" id="PF03972"/>
    </source>
</evidence>
<proteinExistence type="inferred from homology"/>
<protein>
    <submittedName>
        <fullName evidence="3">2-methylcitrate dehydratase PrpD</fullName>
    </submittedName>
</protein>
<dbReference type="SUPFAM" id="SSF103378">
    <property type="entry name" value="2-methylcitrate dehydratase PrpD"/>
    <property type="match status" value="1"/>
</dbReference>
<dbReference type="Pfam" id="PF03972">
    <property type="entry name" value="MmgE_PrpD_N"/>
    <property type="match status" value="1"/>
</dbReference>
<dbReference type="Proteomes" id="UP000248021">
    <property type="component" value="Unassembled WGS sequence"/>
</dbReference>
<feature type="domain" description="MmgE/PrpD N-terminal" evidence="2">
    <location>
        <begin position="13"/>
        <end position="249"/>
    </location>
</feature>
<dbReference type="Gene3D" id="1.10.4100.10">
    <property type="entry name" value="2-methylcitrate dehydratase PrpD"/>
    <property type="match status" value="1"/>
</dbReference>
<comment type="caution">
    <text evidence="3">The sequence shown here is derived from an EMBL/GenBank/DDBJ whole genome shotgun (WGS) entry which is preliminary data.</text>
</comment>
<organism evidence="3 4">
    <name type="scientific">Chelatococcus asaccharovorans</name>
    <dbReference type="NCBI Taxonomy" id="28210"/>
    <lineage>
        <taxon>Bacteria</taxon>
        <taxon>Pseudomonadati</taxon>
        <taxon>Pseudomonadota</taxon>
        <taxon>Alphaproteobacteria</taxon>
        <taxon>Hyphomicrobiales</taxon>
        <taxon>Chelatococcaceae</taxon>
        <taxon>Chelatococcus</taxon>
    </lineage>
</organism>
<dbReference type="InterPro" id="IPR042188">
    <property type="entry name" value="MmgE/PrpD_sf_2"/>
</dbReference>
<dbReference type="PANTHER" id="PTHR16943:SF8">
    <property type="entry name" value="2-METHYLCITRATE DEHYDRATASE"/>
    <property type="match status" value="1"/>
</dbReference>